<organism evidence="1 2">
    <name type="scientific">Kitasatospora gansuensis</name>
    <dbReference type="NCBI Taxonomy" id="258050"/>
    <lineage>
        <taxon>Bacteria</taxon>
        <taxon>Bacillati</taxon>
        <taxon>Actinomycetota</taxon>
        <taxon>Actinomycetes</taxon>
        <taxon>Kitasatosporales</taxon>
        <taxon>Streptomycetaceae</taxon>
        <taxon>Kitasatospora</taxon>
    </lineage>
</organism>
<dbReference type="PROSITE" id="PS51318">
    <property type="entry name" value="TAT"/>
    <property type="match status" value="1"/>
</dbReference>
<accession>A0A7W7SIQ3</accession>
<reference evidence="1 2" key="1">
    <citation type="submission" date="2020-08" db="EMBL/GenBank/DDBJ databases">
        <title>Sequencing the genomes of 1000 actinobacteria strains.</title>
        <authorList>
            <person name="Klenk H.-P."/>
        </authorList>
    </citation>
    <scope>NUCLEOTIDE SEQUENCE [LARGE SCALE GENOMIC DNA]</scope>
    <source>
        <strain evidence="1 2">DSM 44786</strain>
    </source>
</reference>
<dbReference type="InterPro" id="IPR006311">
    <property type="entry name" value="TAT_signal"/>
</dbReference>
<proteinExistence type="predicted"/>
<sequence>MSLASVLTIGRHWGQHMTTRRAFLGSATAAGAVKLLGTAPPSADRAGRRDSPVDGEQARAALVQVDTDTQKYYDALRVGVAAHLSPVIVVYNDYAGGLFTLVHDGERISEHPVSEVFELAKSVAHAPLGIYSILAPYLDNRVPNLPNHDHLDAHDLRTVAFKGPRSTEWITPLRAFGDTLSAACREVGSADLAPDLEASCRVILDAALRFIDRSTAAGSFDMKSFEDFSGSVYEDIGTTMDWAAKVQIEGVKDVMTRWRARVGEKDWADLYIVVMSIWTTAALNQNSIILRQYLNAAKVDSHLIDLMMAQFPADPVAVALDNLARIVQDNVAAEMVFPLDRKLADALKGQEDLLAPAIQKQLACPFQSKQKAAKAAARTKA</sequence>
<comment type="caution">
    <text evidence="1">The sequence shown here is derived from an EMBL/GenBank/DDBJ whole genome shotgun (WGS) entry which is preliminary data.</text>
</comment>
<dbReference type="Proteomes" id="UP000573327">
    <property type="component" value="Unassembled WGS sequence"/>
</dbReference>
<dbReference type="EMBL" id="JACHJR010000001">
    <property type="protein sequence ID" value="MBB4951201.1"/>
    <property type="molecule type" value="Genomic_DNA"/>
</dbReference>
<gene>
    <name evidence="1" type="ORF">F4556_006736</name>
</gene>
<name>A0A7W7SIQ3_9ACTN</name>
<dbReference type="AlphaFoldDB" id="A0A7W7SIQ3"/>
<protein>
    <submittedName>
        <fullName evidence="1">Uncharacterized protein</fullName>
    </submittedName>
</protein>
<evidence type="ECO:0000313" key="1">
    <source>
        <dbReference type="EMBL" id="MBB4951201.1"/>
    </source>
</evidence>
<evidence type="ECO:0000313" key="2">
    <source>
        <dbReference type="Proteomes" id="UP000573327"/>
    </source>
</evidence>
<keyword evidence="2" id="KW-1185">Reference proteome</keyword>
<dbReference type="RefSeq" id="WP_246511160.1">
    <property type="nucleotide sequence ID" value="NZ_JACHJR010000001.1"/>
</dbReference>